<keyword evidence="2" id="KW-1185">Reference proteome</keyword>
<name>A0AAN6MB78_9PEZI</name>
<reference evidence="1" key="1">
    <citation type="journal article" date="2023" name="Mol. Phylogenet. Evol.">
        <title>Genome-scale phylogeny and comparative genomics of the fungal order Sordariales.</title>
        <authorList>
            <person name="Hensen N."/>
            <person name="Bonometti L."/>
            <person name="Westerberg I."/>
            <person name="Brannstrom I.O."/>
            <person name="Guillou S."/>
            <person name="Cros-Aarteil S."/>
            <person name="Calhoun S."/>
            <person name="Haridas S."/>
            <person name="Kuo A."/>
            <person name="Mondo S."/>
            <person name="Pangilinan J."/>
            <person name="Riley R."/>
            <person name="LaButti K."/>
            <person name="Andreopoulos B."/>
            <person name="Lipzen A."/>
            <person name="Chen C."/>
            <person name="Yan M."/>
            <person name="Daum C."/>
            <person name="Ng V."/>
            <person name="Clum A."/>
            <person name="Steindorff A."/>
            <person name="Ohm R.A."/>
            <person name="Martin F."/>
            <person name="Silar P."/>
            <person name="Natvig D.O."/>
            <person name="Lalanne C."/>
            <person name="Gautier V."/>
            <person name="Ament-Velasquez S.L."/>
            <person name="Kruys A."/>
            <person name="Hutchinson M.I."/>
            <person name="Powell A.J."/>
            <person name="Barry K."/>
            <person name="Miller A.N."/>
            <person name="Grigoriev I.V."/>
            <person name="Debuchy R."/>
            <person name="Gladieux P."/>
            <person name="Hiltunen Thoren M."/>
            <person name="Johannesson H."/>
        </authorList>
    </citation>
    <scope>NUCLEOTIDE SEQUENCE</scope>
    <source>
        <strain evidence="1">CBS 103.79</strain>
    </source>
</reference>
<dbReference type="AlphaFoldDB" id="A0AAN6MB78"/>
<dbReference type="Proteomes" id="UP001303889">
    <property type="component" value="Unassembled WGS sequence"/>
</dbReference>
<accession>A0AAN6MB78</accession>
<evidence type="ECO:0000313" key="2">
    <source>
        <dbReference type="Proteomes" id="UP001303889"/>
    </source>
</evidence>
<organism evidence="1 2">
    <name type="scientific">Staphylotrichum tortipilum</name>
    <dbReference type="NCBI Taxonomy" id="2831512"/>
    <lineage>
        <taxon>Eukaryota</taxon>
        <taxon>Fungi</taxon>
        <taxon>Dikarya</taxon>
        <taxon>Ascomycota</taxon>
        <taxon>Pezizomycotina</taxon>
        <taxon>Sordariomycetes</taxon>
        <taxon>Sordariomycetidae</taxon>
        <taxon>Sordariales</taxon>
        <taxon>Chaetomiaceae</taxon>
        <taxon>Staphylotrichum</taxon>
    </lineage>
</organism>
<protein>
    <submittedName>
        <fullName evidence="1">Uncharacterized protein</fullName>
    </submittedName>
</protein>
<reference evidence="1" key="2">
    <citation type="submission" date="2023-05" db="EMBL/GenBank/DDBJ databases">
        <authorList>
            <consortium name="Lawrence Berkeley National Laboratory"/>
            <person name="Steindorff A."/>
            <person name="Hensen N."/>
            <person name="Bonometti L."/>
            <person name="Westerberg I."/>
            <person name="Brannstrom I.O."/>
            <person name="Guillou S."/>
            <person name="Cros-Aarteil S."/>
            <person name="Calhoun S."/>
            <person name="Haridas S."/>
            <person name="Kuo A."/>
            <person name="Mondo S."/>
            <person name="Pangilinan J."/>
            <person name="Riley R."/>
            <person name="Labutti K."/>
            <person name="Andreopoulos B."/>
            <person name="Lipzen A."/>
            <person name="Chen C."/>
            <person name="Yanf M."/>
            <person name="Daum C."/>
            <person name="Ng V."/>
            <person name="Clum A."/>
            <person name="Ohm R."/>
            <person name="Martin F."/>
            <person name="Silar P."/>
            <person name="Natvig D."/>
            <person name="Lalanne C."/>
            <person name="Gautier V."/>
            <person name="Ament-Velasquez S.L."/>
            <person name="Kruys A."/>
            <person name="Hutchinson M.I."/>
            <person name="Powell A.J."/>
            <person name="Barry K."/>
            <person name="Miller A.N."/>
            <person name="Grigoriev I.V."/>
            <person name="Debuchy R."/>
            <person name="Gladieux P."/>
            <person name="Thoren M.H."/>
            <person name="Johannesson H."/>
        </authorList>
    </citation>
    <scope>NUCLEOTIDE SEQUENCE</scope>
    <source>
        <strain evidence="1">CBS 103.79</strain>
    </source>
</reference>
<sequence>GGWFGNALHAVCSRGHKEIAEMLLEKGWSCLQLPPFRREGPLDIDGRRLEYSALKEHHQDPGLLQPGTTIFGSHFSPSCPLETGSSGNES</sequence>
<feature type="non-terminal residue" evidence="1">
    <location>
        <position position="1"/>
    </location>
</feature>
<gene>
    <name evidence="1" type="ORF">C8A05DRAFT_19525</name>
</gene>
<comment type="caution">
    <text evidence="1">The sequence shown here is derived from an EMBL/GenBank/DDBJ whole genome shotgun (WGS) entry which is preliminary data.</text>
</comment>
<dbReference type="EMBL" id="MU856072">
    <property type="protein sequence ID" value="KAK3897772.1"/>
    <property type="molecule type" value="Genomic_DNA"/>
</dbReference>
<proteinExistence type="predicted"/>
<evidence type="ECO:0000313" key="1">
    <source>
        <dbReference type="EMBL" id="KAK3897772.1"/>
    </source>
</evidence>